<name>A0ABR1UXT6_9PEZI</name>
<protein>
    <submittedName>
        <fullName evidence="3">Uncharacterized protein</fullName>
    </submittedName>
</protein>
<feature type="transmembrane region" description="Helical" evidence="2">
    <location>
        <begin position="726"/>
        <end position="748"/>
    </location>
</feature>
<feature type="transmembrane region" description="Helical" evidence="2">
    <location>
        <begin position="160"/>
        <end position="184"/>
    </location>
</feature>
<feature type="transmembrane region" description="Helical" evidence="2">
    <location>
        <begin position="226"/>
        <end position="259"/>
    </location>
</feature>
<dbReference type="RefSeq" id="XP_066661213.1">
    <property type="nucleotide sequence ID" value="XM_066819025.1"/>
</dbReference>
<keyword evidence="2" id="KW-1133">Transmembrane helix</keyword>
<organism evidence="3 4">
    <name type="scientific">Apiospora hydei</name>
    <dbReference type="NCBI Taxonomy" id="1337664"/>
    <lineage>
        <taxon>Eukaryota</taxon>
        <taxon>Fungi</taxon>
        <taxon>Dikarya</taxon>
        <taxon>Ascomycota</taxon>
        <taxon>Pezizomycotina</taxon>
        <taxon>Sordariomycetes</taxon>
        <taxon>Xylariomycetidae</taxon>
        <taxon>Amphisphaeriales</taxon>
        <taxon>Apiosporaceae</taxon>
        <taxon>Apiospora</taxon>
    </lineage>
</organism>
<accession>A0ABR1UXT6</accession>
<evidence type="ECO:0000256" key="2">
    <source>
        <dbReference type="SAM" id="Phobius"/>
    </source>
</evidence>
<feature type="region of interest" description="Disordered" evidence="1">
    <location>
        <begin position="25"/>
        <end position="67"/>
    </location>
</feature>
<keyword evidence="4" id="KW-1185">Reference proteome</keyword>
<keyword evidence="2" id="KW-0472">Membrane</keyword>
<comment type="caution">
    <text evidence="3">The sequence shown here is derived from an EMBL/GenBank/DDBJ whole genome shotgun (WGS) entry which is preliminary data.</text>
</comment>
<gene>
    <name evidence="3" type="ORF">PG997_014711</name>
</gene>
<evidence type="ECO:0000256" key="1">
    <source>
        <dbReference type="SAM" id="MobiDB-lite"/>
    </source>
</evidence>
<dbReference type="Proteomes" id="UP001433268">
    <property type="component" value="Unassembled WGS sequence"/>
</dbReference>
<sequence>MAQQHDIEMRQRLASSEIYSTLGDLSNAQSPLSQPDPSYANYKSSPYHRVSQVNEDDPRSARPLLNHQGSSFSYQDSEYASTYGQDFQKPEANFQAPMGTPKKVLETSWLRFFQSWPVHMLGIGSTVGIGWLGSSRVFWYPENGPVVFGQQLTHDIVSNLLQLVAKVHEIMIIFSLSAMALAMFRRRLVGDGIRLGFLTGGYRVGDLAYLTSSSFWRQGMDKSRPWEVLLCGFLVFATIMSTLVGPVSAVLLVPALGWFDYAPGTAFSNVKSPLLYRISRDLAWRPTMHADEDDEQTGVCTEGYGIYMSSCPARGFREINDWVRDWAATDLNNSLTFQSTTSDIGRQLRSTQASEKPSVVLSTTPSEFLMQSIGLMKNYIGNTNVGEVSGSSRYKLATKGVDDPKNNLSAELFQPLVQSQCELYDKLIFMASETVYFPTDDLSCMGDEDCQRLQETPYSFNPNASFFSNSTNLDSDLSHYFVDYDGTSLVYLTGQIPDAVVGRQGAKVYMCSIVASWIPSQFTFDQTANDELVSTLGSDQSMQNVFREPPAARRIVRFDDAWLRLLNPTLVNTTDAEWTALEALTGHFSTDTMQQGDHKQYTTMAAHEGNDTAAALFLAKVFGVYLTEALARTSTTWRTVVKLSRNETSLSYANLDYQHHPVWSVNNITVHNATHVWDHESGQALNFTLDAFDRALDEGSLLIVLEAQRYGYGTGQQRKTLHFAQAIIGIYLGTVFLYAAAISVGHVLELCRMRGSRGDRIRVLSVAAWSDLQDLMMLALKTPAPGGDLADAGAGVTSAQTWKKIVRARADEMDRVQLVLDDGAQATRRLDETGKERYY</sequence>
<dbReference type="GeneID" id="92052085"/>
<evidence type="ECO:0000313" key="4">
    <source>
        <dbReference type="Proteomes" id="UP001433268"/>
    </source>
</evidence>
<evidence type="ECO:0000313" key="3">
    <source>
        <dbReference type="EMBL" id="KAK8062614.1"/>
    </source>
</evidence>
<proteinExistence type="predicted"/>
<feature type="transmembrane region" description="Helical" evidence="2">
    <location>
        <begin position="118"/>
        <end position="140"/>
    </location>
</feature>
<keyword evidence="2" id="KW-0812">Transmembrane</keyword>
<feature type="compositionally biased region" description="Polar residues" evidence="1">
    <location>
        <begin position="25"/>
        <end position="44"/>
    </location>
</feature>
<reference evidence="3 4" key="1">
    <citation type="submission" date="2023-01" db="EMBL/GenBank/DDBJ databases">
        <title>Analysis of 21 Apiospora genomes using comparative genomics revels a genus with tremendous synthesis potential of carbohydrate active enzymes and secondary metabolites.</title>
        <authorList>
            <person name="Sorensen T."/>
        </authorList>
    </citation>
    <scope>NUCLEOTIDE SEQUENCE [LARGE SCALE GENOMIC DNA]</scope>
    <source>
        <strain evidence="3 4">CBS 114990</strain>
    </source>
</reference>
<dbReference type="EMBL" id="JAQQWN010000010">
    <property type="protein sequence ID" value="KAK8062614.1"/>
    <property type="molecule type" value="Genomic_DNA"/>
</dbReference>